<reference evidence="1" key="1">
    <citation type="submission" date="2021-01" db="EMBL/GenBank/DDBJ databases">
        <title>Adiantum capillus-veneris genome.</title>
        <authorList>
            <person name="Fang Y."/>
            <person name="Liao Q."/>
        </authorList>
    </citation>
    <scope>NUCLEOTIDE SEQUENCE</scope>
    <source>
        <strain evidence="1">H3</strain>
        <tissue evidence="1">Leaf</tissue>
    </source>
</reference>
<accession>A0A9D4V3K9</accession>
<name>A0A9D4V3K9_ADICA</name>
<keyword evidence="2" id="KW-1185">Reference proteome</keyword>
<evidence type="ECO:0000313" key="2">
    <source>
        <dbReference type="Proteomes" id="UP000886520"/>
    </source>
</evidence>
<dbReference type="Proteomes" id="UP000886520">
    <property type="component" value="Chromosome 6"/>
</dbReference>
<proteinExistence type="predicted"/>
<dbReference type="AlphaFoldDB" id="A0A9D4V3K9"/>
<gene>
    <name evidence="1" type="ORF">GOP47_0006516</name>
</gene>
<evidence type="ECO:0000313" key="1">
    <source>
        <dbReference type="EMBL" id="KAI5078845.1"/>
    </source>
</evidence>
<dbReference type="EMBL" id="JABFUD020000006">
    <property type="protein sequence ID" value="KAI5078845.1"/>
    <property type="molecule type" value="Genomic_DNA"/>
</dbReference>
<protein>
    <submittedName>
        <fullName evidence="1">Uncharacterized protein</fullName>
    </submittedName>
</protein>
<comment type="caution">
    <text evidence="1">The sequence shown here is derived from an EMBL/GenBank/DDBJ whole genome shotgun (WGS) entry which is preliminary data.</text>
</comment>
<sequence length="150" mass="16788">MASIMVLSKFFKRDFVTLAVNLPPSCTFWSAMEEEIEEKAACTNNNGDTKLEAFLEFLSTFFSSQLLEEVKQNFGLLMKLSLGLMYTLRKGRVDVAKAILKDIHENPSLSSFDCWVSYNSHEVFSSSSATILFEDYPTGVSTTSTNHGQS</sequence>
<organism evidence="1 2">
    <name type="scientific">Adiantum capillus-veneris</name>
    <name type="common">Maidenhair fern</name>
    <dbReference type="NCBI Taxonomy" id="13818"/>
    <lineage>
        <taxon>Eukaryota</taxon>
        <taxon>Viridiplantae</taxon>
        <taxon>Streptophyta</taxon>
        <taxon>Embryophyta</taxon>
        <taxon>Tracheophyta</taxon>
        <taxon>Polypodiopsida</taxon>
        <taxon>Polypodiidae</taxon>
        <taxon>Polypodiales</taxon>
        <taxon>Pteridineae</taxon>
        <taxon>Pteridaceae</taxon>
        <taxon>Vittarioideae</taxon>
        <taxon>Adiantum</taxon>
    </lineage>
</organism>